<sequence length="335" mass="36418">MTKILHKPALEPSTTTVLVTGASGYIASHIVDQALVLGYSVRGTARTANKAEQTKPIYNNNPRYSTAVVPDFGHASAELDAAIQGVDVVIHVASDTSFSNDPHKVIGGVIDSVTNVLTAAAKEPKVKRFVLTSSSTAALLAKPGVEQTATVDTWNDEAVEAAWVKDPDPLAVYAASKTEGERTLWKFVKEKQPSFVANAILPNLNLGKVLGSTGPTGSAVIDFYTEQRRDRFPPQWFIDVVDDARLHLIAAVLDESLVNERIFAYAAPFNWNDVIDSLGRLRPDKASKFKKDPEEKSDLSTVPNELGAELLKKWFGQDGYTTLDESVRLNLEGID</sequence>
<dbReference type="Proteomes" id="UP001172386">
    <property type="component" value="Unassembled WGS sequence"/>
</dbReference>
<gene>
    <name evidence="1" type="ORF">H2198_008118</name>
</gene>
<comment type="caution">
    <text evidence="1">The sequence shown here is derived from an EMBL/GenBank/DDBJ whole genome shotgun (WGS) entry which is preliminary data.</text>
</comment>
<keyword evidence="2" id="KW-1185">Reference proteome</keyword>
<evidence type="ECO:0000313" key="2">
    <source>
        <dbReference type="Proteomes" id="UP001172386"/>
    </source>
</evidence>
<proteinExistence type="predicted"/>
<reference evidence="1" key="1">
    <citation type="submission" date="2022-10" db="EMBL/GenBank/DDBJ databases">
        <title>Culturing micro-colonial fungi from biological soil crusts in the Mojave desert and describing Neophaeococcomyces mojavensis, and introducing the new genera and species Taxawa tesnikishii.</title>
        <authorList>
            <person name="Kurbessoian T."/>
            <person name="Stajich J.E."/>
        </authorList>
    </citation>
    <scope>NUCLEOTIDE SEQUENCE</scope>
    <source>
        <strain evidence="1">JES_112</strain>
    </source>
</reference>
<organism evidence="1 2">
    <name type="scientific">Neophaeococcomyces mojaviensis</name>
    <dbReference type="NCBI Taxonomy" id="3383035"/>
    <lineage>
        <taxon>Eukaryota</taxon>
        <taxon>Fungi</taxon>
        <taxon>Dikarya</taxon>
        <taxon>Ascomycota</taxon>
        <taxon>Pezizomycotina</taxon>
        <taxon>Eurotiomycetes</taxon>
        <taxon>Chaetothyriomycetidae</taxon>
        <taxon>Chaetothyriales</taxon>
        <taxon>Chaetothyriales incertae sedis</taxon>
        <taxon>Neophaeococcomyces</taxon>
    </lineage>
</organism>
<dbReference type="EMBL" id="JAPDRQ010000189">
    <property type="protein sequence ID" value="KAJ9652638.1"/>
    <property type="molecule type" value="Genomic_DNA"/>
</dbReference>
<name>A0ACC2ZY61_9EURO</name>
<protein>
    <submittedName>
        <fullName evidence="1">Uncharacterized protein</fullName>
    </submittedName>
</protein>
<evidence type="ECO:0000313" key="1">
    <source>
        <dbReference type="EMBL" id="KAJ9652638.1"/>
    </source>
</evidence>
<accession>A0ACC2ZY61</accession>